<accession>A0A4D4LCT1</accession>
<dbReference type="GO" id="GO:0031177">
    <property type="term" value="F:phosphopantetheine binding"/>
    <property type="evidence" value="ECO:0007669"/>
    <property type="project" value="InterPro"/>
</dbReference>
<proteinExistence type="inferred from homology"/>
<dbReference type="SUPFAM" id="SSF47336">
    <property type="entry name" value="ACP-like"/>
    <property type="match status" value="1"/>
</dbReference>
<evidence type="ECO:0000256" key="4">
    <source>
        <dbReference type="ARBA" id="ARBA00022553"/>
    </source>
</evidence>
<dbReference type="InterPro" id="IPR025110">
    <property type="entry name" value="AMP-bd_C"/>
</dbReference>
<dbReference type="InterPro" id="IPR036736">
    <property type="entry name" value="ACP-like_sf"/>
</dbReference>
<dbReference type="EMBL" id="BJHW01000001">
    <property type="protein sequence ID" value="GDY58164.1"/>
    <property type="molecule type" value="Genomic_DNA"/>
</dbReference>
<sequence>MPLDPGFPAERVRLVVEDAGPVLVVASGDVVGRLPSLGVPVVVLDDPETAREVAGCPVGEVTDADRPAPLRPSHPAYVMYTSGSTGTPKGVVITQQSLVNTIGWAVETLGTRALSHVMMSTSASFDVSAFELFAPLACGGRVEIVDDAVALVGRLPHRPEASLVSGVPSALVQVAKAVGPRDFPGVVVCAGEALSGPAAHTIGDALPGCRVLNAYGPTEATVYATAGWYDGEAEGAAPIGGPIAGTRAYVLDGGLGLVPVGVVGELYVAGVGLARGYAGRAGLTAERFVADPFGGPGERMYRTGDLVRWRSDGVLEFVGRADDQVKVRGFRIELGEVEGAVAAHPSVGQAAVVVRKDRPGDRRLVAYVVPAEAGCDVGVVREFVRGRLPEFMVPGSWVVLERLPVTANGKLDRRALPVPEVRASGPGREPRTAVERTLCRVYAEVLGLERVGAEDGFYDLGGDSISTIQLVSRARAAGLVITPADVFAHKTVARLAHTATPATDAARDQAADVPVGEVTPTPIMEWLREQGGPVDGFCQAMLMTTPAGAGTPQLADVLRALTDHHDALRLRLADRPDGAWSPEVATVGTVRAAQRVRRIETTDGQPPEGLLAEQFTAARGRLDPRAGVMWQAVHFDAGPRHQGRLLLVIHHLAVDGVSWRILLPDLEAAWAAVTAVGAAAERSVEWQPVGTSFRRWAALLAAEADTEAREGELRHWEEVQADVRPVVAGRTGGRGTFGTAGNMALPMPGEDTEPLLTRVPGAFHAGVHDVLLAAFAVALDTWRERHGLGAACGPVVVDVEGHGRSHPLAEEVDLSRTVGWFTALYPVRLEPGRVDQEEMRRGGPTLGRAVKRVKEQLRTLPGQGLGYGLLRYLNPRTRPRLAALPTPDIRFNYLGRIAAPRGGAPWTPAGDGTSGLLMAGADADAPLPYALELNAVTYDGPDGPRLVAHWSWARGLLTEEEVSDLAQTWFTVLKAITAHAERPDAGGRTPSDLPLVNLNQDQIDRLEAAWRKKR</sequence>
<dbReference type="SUPFAM" id="SSF56801">
    <property type="entry name" value="Acetyl-CoA synthetase-like"/>
    <property type="match status" value="1"/>
</dbReference>
<dbReference type="FunFam" id="3.30.300.30:FF:000010">
    <property type="entry name" value="Enterobactin synthetase component F"/>
    <property type="match status" value="1"/>
</dbReference>
<dbReference type="GO" id="GO:0044550">
    <property type="term" value="P:secondary metabolite biosynthetic process"/>
    <property type="evidence" value="ECO:0007669"/>
    <property type="project" value="UniProtKB-ARBA"/>
</dbReference>
<dbReference type="NCBIfam" id="TIGR01720">
    <property type="entry name" value="NRPS-para261"/>
    <property type="match status" value="1"/>
</dbReference>
<dbReference type="InterPro" id="IPR010071">
    <property type="entry name" value="AA_adenyl_dom"/>
</dbReference>
<dbReference type="Gene3D" id="3.30.300.30">
    <property type="match status" value="1"/>
</dbReference>
<dbReference type="InterPro" id="IPR020806">
    <property type="entry name" value="PKS_PP-bd"/>
</dbReference>
<feature type="domain" description="Carrier" evidence="6">
    <location>
        <begin position="429"/>
        <end position="503"/>
    </location>
</feature>
<evidence type="ECO:0000313" key="8">
    <source>
        <dbReference type="Proteomes" id="UP000301309"/>
    </source>
</evidence>
<evidence type="ECO:0000256" key="3">
    <source>
        <dbReference type="ARBA" id="ARBA00022450"/>
    </source>
</evidence>
<dbReference type="InterPro" id="IPR006162">
    <property type="entry name" value="Ppantetheine_attach_site"/>
</dbReference>
<dbReference type="GO" id="GO:0008610">
    <property type="term" value="P:lipid biosynthetic process"/>
    <property type="evidence" value="ECO:0007669"/>
    <property type="project" value="UniProtKB-ARBA"/>
</dbReference>
<dbReference type="PROSITE" id="PS00455">
    <property type="entry name" value="AMP_BINDING"/>
    <property type="match status" value="1"/>
</dbReference>
<dbReference type="InterPro" id="IPR009081">
    <property type="entry name" value="PP-bd_ACP"/>
</dbReference>
<gene>
    <name evidence="7" type="ORF">SVIO_087870</name>
</gene>
<evidence type="ECO:0000256" key="2">
    <source>
        <dbReference type="ARBA" id="ARBA00006432"/>
    </source>
</evidence>
<dbReference type="GO" id="GO:0017000">
    <property type="term" value="P:antibiotic biosynthetic process"/>
    <property type="evidence" value="ECO:0007669"/>
    <property type="project" value="UniProtKB-KW"/>
</dbReference>
<evidence type="ECO:0000259" key="6">
    <source>
        <dbReference type="PROSITE" id="PS50075"/>
    </source>
</evidence>
<dbReference type="PANTHER" id="PTHR45398:SF1">
    <property type="entry name" value="ENZYME, PUTATIVE (JCVI)-RELATED"/>
    <property type="match status" value="1"/>
</dbReference>
<name>A0A4D4LCT1_STRVO</name>
<dbReference type="InterPro" id="IPR023213">
    <property type="entry name" value="CAT-like_dom_sf"/>
</dbReference>
<keyword evidence="3" id="KW-0596">Phosphopantetheine</keyword>
<evidence type="ECO:0000313" key="7">
    <source>
        <dbReference type="EMBL" id="GDY58164.1"/>
    </source>
</evidence>
<keyword evidence="4" id="KW-0597">Phosphoprotein</keyword>
<dbReference type="InterPro" id="IPR010060">
    <property type="entry name" value="NRPS_synth"/>
</dbReference>
<dbReference type="Gene3D" id="3.30.559.30">
    <property type="entry name" value="Nonribosomal peptide synthetase, condensation domain"/>
    <property type="match status" value="1"/>
</dbReference>
<comment type="similarity">
    <text evidence="2">Belongs to the ATP-dependent AMP-binding enzyme family.</text>
</comment>
<evidence type="ECO:0000256" key="1">
    <source>
        <dbReference type="ARBA" id="ARBA00001957"/>
    </source>
</evidence>
<dbReference type="FunFam" id="2.30.38.10:FF:000001">
    <property type="entry name" value="Non-ribosomal peptide synthetase PvdI"/>
    <property type="match status" value="1"/>
</dbReference>
<dbReference type="Gene3D" id="3.30.559.10">
    <property type="entry name" value="Chloramphenicol acetyltransferase-like domain"/>
    <property type="match status" value="1"/>
</dbReference>
<dbReference type="InterPro" id="IPR020845">
    <property type="entry name" value="AMP-binding_CS"/>
</dbReference>
<dbReference type="CDD" id="cd05930">
    <property type="entry name" value="A_NRPS"/>
    <property type="match status" value="1"/>
</dbReference>
<dbReference type="PROSITE" id="PS50075">
    <property type="entry name" value="CARRIER"/>
    <property type="match status" value="1"/>
</dbReference>
<dbReference type="PANTHER" id="PTHR45398">
    <property type="match status" value="1"/>
</dbReference>
<comment type="caution">
    <text evidence="7">The sequence shown here is derived from an EMBL/GenBank/DDBJ whole genome shotgun (WGS) entry which is preliminary data.</text>
</comment>
<dbReference type="InterPro" id="IPR045851">
    <property type="entry name" value="AMP-bd_C_sf"/>
</dbReference>
<dbReference type="GO" id="GO:0003824">
    <property type="term" value="F:catalytic activity"/>
    <property type="evidence" value="ECO:0007669"/>
    <property type="project" value="InterPro"/>
</dbReference>
<dbReference type="InterPro" id="IPR000873">
    <property type="entry name" value="AMP-dep_synth/lig_dom"/>
</dbReference>
<dbReference type="NCBIfam" id="TIGR01733">
    <property type="entry name" value="AA-adenyl-dom"/>
    <property type="match status" value="1"/>
</dbReference>
<dbReference type="InterPro" id="IPR042099">
    <property type="entry name" value="ANL_N_sf"/>
</dbReference>
<organism evidence="7 8">
    <name type="scientific">Streptomyces violaceusniger</name>
    <dbReference type="NCBI Taxonomy" id="68280"/>
    <lineage>
        <taxon>Bacteria</taxon>
        <taxon>Bacillati</taxon>
        <taxon>Actinomycetota</taxon>
        <taxon>Actinomycetes</taxon>
        <taxon>Kitasatosporales</taxon>
        <taxon>Streptomycetaceae</taxon>
        <taxon>Streptomyces</taxon>
        <taxon>Streptomyces violaceusniger group</taxon>
    </lineage>
</organism>
<dbReference type="Pfam" id="PF00668">
    <property type="entry name" value="Condensation"/>
    <property type="match status" value="1"/>
</dbReference>
<dbReference type="SMART" id="SM00823">
    <property type="entry name" value="PKS_PP"/>
    <property type="match status" value="1"/>
</dbReference>
<dbReference type="Gene3D" id="1.10.1200.10">
    <property type="entry name" value="ACP-like"/>
    <property type="match status" value="1"/>
</dbReference>
<keyword evidence="8" id="KW-1185">Reference proteome</keyword>
<keyword evidence="5" id="KW-0045">Antibiotic biosynthesis</keyword>
<dbReference type="InterPro" id="IPR001242">
    <property type="entry name" value="Condensation_dom"/>
</dbReference>
<dbReference type="Gene3D" id="3.40.50.12780">
    <property type="entry name" value="N-terminal domain of ligase-like"/>
    <property type="match status" value="1"/>
</dbReference>
<dbReference type="AlphaFoldDB" id="A0A4D4LCT1"/>
<dbReference type="PROSITE" id="PS00012">
    <property type="entry name" value="PHOSPHOPANTETHEINE"/>
    <property type="match status" value="1"/>
</dbReference>
<dbReference type="Pfam" id="PF00501">
    <property type="entry name" value="AMP-binding"/>
    <property type="match status" value="1"/>
</dbReference>
<dbReference type="SUPFAM" id="SSF52777">
    <property type="entry name" value="CoA-dependent acyltransferases"/>
    <property type="match status" value="2"/>
</dbReference>
<dbReference type="Pfam" id="PF00550">
    <property type="entry name" value="PP-binding"/>
    <property type="match status" value="1"/>
</dbReference>
<protein>
    <recommendedName>
        <fullName evidence="6">Carrier domain-containing protein</fullName>
    </recommendedName>
</protein>
<dbReference type="FunFam" id="1.10.1200.10:FF:000005">
    <property type="entry name" value="Nonribosomal peptide synthetase 1"/>
    <property type="match status" value="1"/>
</dbReference>
<reference evidence="7 8" key="1">
    <citation type="journal article" date="2020" name="Int. J. Syst. Evol. Microbiol.">
        <title>Reclassification of Streptomyces castelarensis and Streptomyces sporoclivatus as later heterotypic synonyms of Streptomyces antimycoticus.</title>
        <authorList>
            <person name="Komaki H."/>
            <person name="Tamura T."/>
        </authorList>
    </citation>
    <scope>NUCLEOTIDE SEQUENCE [LARGE SCALE GENOMIC DNA]</scope>
    <source>
        <strain evidence="7 8">NBRC 13459</strain>
    </source>
</reference>
<dbReference type="Pfam" id="PF13193">
    <property type="entry name" value="AMP-binding_C"/>
    <property type="match status" value="1"/>
</dbReference>
<dbReference type="Proteomes" id="UP000301309">
    <property type="component" value="Unassembled WGS sequence"/>
</dbReference>
<evidence type="ECO:0000256" key="5">
    <source>
        <dbReference type="ARBA" id="ARBA00023194"/>
    </source>
</evidence>
<comment type="cofactor">
    <cofactor evidence="1">
        <name>pantetheine 4'-phosphate</name>
        <dbReference type="ChEBI" id="CHEBI:47942"/>
    </cofactor>
</comment>